<gene>
    <name evidence="1" type="ORF">BACDOR_04739</name>
</gene>
<dbReference type="AlphaFoldDB" id="B6W588"/>
<reference evidence="1 2" key="2">
    <citation type="submission" date="2008-10" db="EMBL/GenBank/DDBJ databases">
        <authorList>
            <person name="Fulton L."/>
            <person name="Clifton S."/>
            <person name="Fulton B."/>
            <person name="Xu J."/>
            <person name="Minx P."/>
            <person name="Pepin K.H."/>
            <person name="Johnson M."/>
            <person name="Thiruvilangam P."/>
            <person name="Bhonagiri V."/>
            <person name="Nash W.E."/>
            <person name="Mardis E.R."/>
            <person name="Wilson R.K."/>
        </authorList>
    </citation>
    <scope>NUCLEOTIDE SEQUENCE [LARGE SCALE GENOMIC DNA]</scope>
    <source>
        <strain evidence="1 2">DSM 17855</strain>
    </source>
</reference>
<proteinExistence type="predicted"/>
<accession>B6W588</accession>
<evidence type="ECO:0000313" key="2">
    <source>
        <dbReference type="Proteomes" id="UP000004849"/>
    </source>
</evidence>
<dbReference type="HOGENOM" id="CLU_074806_0_0_10"/>
<organism evidence="1 2">
    <name type="scientific">Phocaeicola dorei DSM 17855</name>
    <dbReference type="NCBI Taxonomy" id="483217"/>
    <lineage>
        <taxon>Bacteria</taxon>
        <taxon>Pseudomonadati</taxon>
        <taxon>Bacteroidota</taxon>
        <taxon>Bacteroidia</taxon>
        <taxon>Bacteroidales</taxon>
        <taxon>Bacteroidaceae</taxon>
        <taxon>Phocaeicola</taxon>
    </lineage>
</organism>
<reference evidence="1 2" key="1">
    <citation type="submission" date="2008-10" db="EMBL/GenBank/DDBJ databases">
        <title>Draft genome sequence of Bacteroides dorei (DSM 17855).</title>
        <authorList>
            <person name="Sudarsanam P."/>
            <person name="Ley R."/>
            <person name="Guruge J."/>
            <person name="Turnbaugh P.J."/>
            <person name="Mahowald M."/>
            <person name="Liep D."/>
            <person name="Gordon J."/>
        </authorList>
    </citation>
    <scope>NUCLEOTIDE SEQUENCE [LARGE SCALE GENOMIC DNA]</scope>
    <source>
        <strain evidence="1 2">DSM 17855</strain>
    </source>
</reference>
<name>B6W588_9BACT</name>
<dbReference type="Proteomes" id="UP000004849">
    <property type="component" value="Unassembled WGS sequence"/>
</dbReference>
<protein>
    <submittedName>
        <fullName evidence="1">Uncharacterized protein</fullName>
    </submittedName>
</protein>
<dbReference type="EMBL" id="ABWZ01000088">
    <property type="protein sequence ID" value="EEB22826.1"/>
    <property type="molecule type" value="Genomic_DNA"/>
</dbReference>
<sequence>MQAEAFVTDAHPAGLEADVLQYGGLILQREGKVFFHQSGTFLRTGDFVCFQTAKPYMSGIIHNTLELFHRLKKAGGSILVGYLFGQQESPAKGIEVTLPAAAFAGCLRQEQVAFVIQVRSFIEMQLIAACQEALFSVIGLRTVGFLDKPVLFADDTMFRQYLHGFDPGGVHCLILVRRYRVQFGQFHFESHGQVGILAHDTAVFYRQQGESAFQRFRL</sequence>
<evidence type="ECO:0000313" key="1">
    <source>
        <dbReference type="EMBL" id="EEB22826.1"/>
    </source>
</evidence>